<feature type="compositionally biased region" description="Basic and acidic residues" evidence="9">
    <location>
        <begin position="342"/>
        <end position="352"/>
    </location>
</feature>
<dbReference type="CDD" id="cd00019">
    <property type="entry name" value="AP2Ec"/>
    <property type="match status" value="1"/>
</dbReference>
<dbReference type="OrthoDB" id="7663182at2759"/>
<dbReference type="GO" id="GO:0005739">
    <property type="term" value="C:mitochondrion"/>
    <property type="evidence" value="ECO:0007669"/>
    <property type="project" value="TreeGrafter"/>
</dbReference>
<evidence type="ECO:0000256" key="7">
    <source>
        <dbReference type="ARBA" id="ARBA00022833"/>
    </source>
</evidence>
<name>A0A1M2VY28_TRAPU</name>
<keyword evidence="5" id="KW-0227">DNA damage</keyword>
<comment type="caution">
    <text evidence="11">The sequence shown here is derived from an EMBL/GenBank/DDBJ whole genome shotgun (WGS) entry which is preliminary data.</text>
</comment>
<dbReference type="InterPro" id="IPR001719">
    <property type="entry name" value="AP_endonuc_2"/>
</dbReference>
<dbReference type="STRING" id="154538.A0A1M2VY28"/>
<evidence type="ECO:0000313" key="12">
    <source>
        <dbReference type="Proteomes" id="UP000184267"/>
    </source>
</evidence>
<evidence type="ECO:0000313" key="11">
    <source>
        <dbReference type="EMBL" id="OJT12507.1"/>
    </source>
</evidence>
<dbReference type="EMBL" id="MNAD01000480">
    <property type="protein sequence ID" value="OJT12507.1"/>
    <property type="molecule type" value="Genomic_DNA"/>
</dbReference>
<dbReference type="GO" id="GO:0008081">
    <property type="term" value="F:phosphoric diester hydrolase activity"/>
    <property type="evidence" value="ECO:0007669"/>
    <property type="project" value="TreeGrafter"/>
</dbReference>
<dbReference type="GO" id="GO:0003906">
    <property type="term" value="F:DNA-(apurinic or apyrimidinic site) endonuclease activity"/>
    <property type="evidence" value="ECO:0007669"/>
    <property type="project" value="TreeGrafter"/>
</dbReference>
<evidence type="ECO:0000256" key="9">
    <source>
        <dbReference type="SAM" id="MobiDB-lite"/>
    </source>
</evidence>
<dbReference type="PROSITE" id="PS00731">
    <property type="entry name" value="AP_NUCLEASE_F2_3"/>
    <property type="match status" value="1"/>
</dbReference>
<comment type="cofactor">
    <cofactor evidence="1">
        <name>Zn(2+)</name>
        <dbReference type="ChEBI" id="CHEBI:29105"/>
    </cofactor>
</comment>
<dbReference type="Gene3D" id="3.20.20.150">
    <property type="entry name" value="Divalent-metal-dependent TIM barrel enzymes"/>
    <property type="match status" value="1"/>
</dbReference>
<reference evidence="11 12" key="1">
    <citation type="submission" date="2016-10" db="EMBL/GenBank/DDBJ databases">
        <title>Genome sequence of the basidiomycete white-rot fungus Trametes pubescens.</title>
        <authorList>
            <person name="Makela M.R."/>
            <person name="Granchi Z."/>
            <person name="Peng M."/>
            <person name="De Vries R.P."/>
            <person name="Grigoriev I."/>
            <person name="Riley R."/>
            <person name="Hilden K."/>
        </authorList>
    </citation>
    <scope>NUCLEOTIDE SEQUENCE [LARGE SCALE GENOMIC DNA]</scope>
    <source>
        <strain evidence="11 12">FBCC735</strain>
    </source>
</reference>
<feature type="region of interest" description="Disordered" evidence="9">
    <location>
        <begin position="342"/>
        <end position="384"/>
    </location>
</feature>
<keyword evidence="8" id="KW-0234">DNA repair</keyword>
<dbReference type="PANTHER" id="PTHR21445">
    <property type="entry name" value="ENDONUCLEASE IV ENDODEOXYRIBONUCLEASE IV"/>
    <property type="match status" value="1"/>
</dbReference>
<organism evidence="11 12">
    <name type="scientific">Trametes pubescens</name>
    <name type="common">White-rot fungus</name>
    <dbReference type="NCBI Taxonomy" id="154538"/>
    <lineage>
        <taxon>Eukaryota</taxon>
        <taxon>Fungi</taxon>
        <taxon>Dikarya</taxon>
        <taxon>Basidiomycota</taxon>
        <taxon>Agaricomycotina</taxon>
        <taxon>Agaricomycetes</taxon>
        <taxon>Polyporales</taxon>
        <taxon>Polyporaceae</taxon>
        <taxon>Trametes</taxon>
    </lineage>
</organism>
<dbReference type="OMA" id="HPGSHLR"/>
<evidence type="ECO:0000259" key="10">
    <source>
        <dbReference type="Pfam" id="PF01261"/>
    </source>
</evidence>
<proteinExistence type="inferred from homology"/>
<dbReference type="AlphaFoldDB" id="A0A1M2VY28"/>
<dbReference type="GO" id="GO:0008270">
    <property type="term" value="F:zinc ion binding"/>
    <property type="evidence" value="ECO:0007669"/>
    <property type="project" value="InterPro"/>
</dbReference>
<sequence>MKKGVIAEPKPDDFSARATSAWKVGPHVSSAGGVENAITNAASVGANAFAIFLKSQRKWESNALKDESIAKFKERMKTFGYSPSYILPHGSYLVNLGNPDSEKREKSFACFLDDLKRCEQLGLHLYNFHPGSTVGAGTTEASLALIAECINRAHKETASVVIVLENMAGAGNVIGSRFSDLGGIIKQVRDKTRVGVCLDTCHMYAAGYDITTLEGWRQTMDEFEREVGAQYLRGMHLNDSKGALGSKKDRHENIGQGHLGLRTFAHILGDPRTRDIPLVLETPAYDVPTGSSAAARESLATQGMGVWRAEVAVLNQLAGRSEEEVGEEEIGEMRAEIADAVKKASKARDVKGKKAAGGGGSGRKSKKKVEVDEDEEDARRLIEF</sequence>
<dbReference type="Proteomes" id="UP000184267">
    <property type="component" value="Unassembled WGS sequence"/>
</dbReference>
<dbReference type="NCBIfam" id="NF002199">
    <property type="entry name" value="PRK01060.1-4"/>
    <property type="match status" value="1"/>
</dbReference>
<feature type="domain" description="Xylose isomerase-like TIM barrel" evidence="10">
    <location>
        <begin position="39"/>
        <end position="300"/>
    </location>
</feature>
<evidence type="ECO:0000256" key="2">
    <source>
        <dbReference type="ARBA" id="ARBA00005340"/>
    </source>
</evidence>
<evidence type="ECO:0000256" key="5">
    <source>
        <dbReference type="ARBA" id="ARBA00022763"/>
    </source>
</evidence>
<evidence type="ECO:0000256" key="6">
    <source>
        <dbReference type="ARBA" id="ARBA00022801"/>
    </source>
</evidence>
<dbReference type="InterPro" id="IPR036237">
    <property type="entry name" value="Xyl_isomerase-like_sf"/>
</dbReference>
<dbReference type="InterPro" id="IPR013022">
    <property type="entry name" value="Xyl_isomerase-like_TIM-brl"/>
</dbReference>
<keyword evidence="6" id="KW-0378">Hydrolase</keyword>
<evidence type="ECO:0000256" key="3">
    <source>
        <dbReference type="ARBA" id="ARBA00021759"/>
    </source>
</evidence>
<evidence type="ECO:0000256" key="8">
    <source>
        <dbReference type="ARBA" id="ARBA00023204"/>
    </source>
</evidence>
<dbReference type="InterPro" id="IPR018246">
    <property type="entry name" value="AP_endonuc_F2_Zn_BS"/>
</dbReference>
<dbReference type="PROSITE" id="PS51432">
    <property type="entry name" value="AP_NUCLEASE_F2_4"/>
    <property type="match status" value="1"/>
</dbReference>
<dbReference type="GO" id="GO:0003677">
    <property type="term" value="F:DNA binding"/>
    <property type="evidence" value="ECO:0007669"/>
    <property type="project" value="InterPro"/>
</dbReference>
<keyword evidence="4" id="KW-0479">Metal-binding</keyword>
<dbReference type="NCBIfam" id="TIGR00587">
    <property type="entry name" value="nfo"/>
    <property type="match status" value="1"/>
</dbReference>
<keyword evidence="7" id="KW-0862">Zinc</keyword>
<dbReference type="PROSITE" id="PS00730">
    <property type="entry name" value="AP_NUCLEASE_F2_2"/>
    <property type="match status" value="1"/>
</dbReference>
<keyword evidence="12" id="KW-1185">Reference proteome</keyword>
<dbReference type="GO" id="GO:0005634">
    <property type="term" value="C:nucleus"/>
    <property type="evidence" value="ECO:0007669"/>
    <property type="project" value="TreeGrafter"/>
</dbReference>
<accession>A0A1M2VY28</accession>
<dbReference type="SMART" id="SM00518">
    <property type="entry name" value="AP2Ec"/>
    <property type="match status" value="1"/>
</dbReference>
<dbReference type="FunFam" id="3.20.20.150:FF:000001">
    <property type="entry name" value="Probable endonuclease 4"/>
    <property type="match status" value="1"/>
</dbReference>
<dbReference type="PANTHER" id="PTHR21445:SF0">
    <property type="entry name" value="APURINIC-APYRIMIDINIC ENDONUCLEASE"/>
    <property type="match status" value="1"/>
</dbReference>
<protein>
    <recommendedName>
        <fullName evidence="3">Apurinic-apyrimidinic endonuclease 1</fullName>
    </recommendedName>
</protein>
<dbReference type="SUPFAM" id="SSF51658">
    <property type="entry name" value="Xylose isomerase-like"/>
    <property type="match status" value="1"/>
</dbReference>
<dbReference type="Pfam" id="PF01261">
    <property type="entry name" value="AP_endonuc_2"/>
    <property type="match status" value="1"/>
</dbReference>
<comment type="similarity">
    <text evidence="2">Belongs to the AP endonuclease 2 family.</text>
</comment>
<dbReference type="HAMAP" id="MF_00152">
    <property type="entry name" value="Nfo"/>
    <property type="match status" value="1"/>
</dbReference>
<evidence type="ECO:0000256" key="4">
    <source>
        <dbReference type="ARBA" id="ARBA00022723"/>
    </source>
</evidence>
<dbReference type="GO" id="GO:0006284">
    <property type="term" value="P:base-excision repair"/>
    <property type="evidence" value="ECO:0007669"/>
    <property type="project" value="TreeGrafter"/>
</dbReference>
<gene>
    <name evidence="11" type="ORF">TRAPUB_10908</name>
</gene>
<evidence type="ECO:0000256" key="1">
    <source>
        <dbReference type="ARBA" id="ARBA00001947"/>
    </source>
</evidence>